<organism evidence="1 2">
    <name type="scientific">Polyangium fumosum</name>
    <dbReference type="NCBI Taxonomy" id="889272"/>
    <lineage>
        <taxon>Bacteria</taxon>
        <taxon>Pseudomonadati</taxon>
        <taxon>Myxococcota</taxon>
        <taxon>Polyangia</taxon>
        <taxon>Polyangiales</taxon>
        <taxon>Polyangiaceae</taxon>
        <taxon>Polyangium</taxon>
    </lineage>
</organism>
<gene>
    <name evidence="1" type="ORF">E8A74_27965</name>
</gene>
<keyword evidence="2" id="KW-1185">Reference proteome</keyword>
<dbReference type="AlphaFoldDB" id="A0A4V5PN05"/>
<reference evidence="1 2" key="1">
    <citation type="submission" date="2019-04" db="EMBL/GenBank/DDBJ databases">
        <authorList>
            <person name="Li Y."/>
            <person name="Wang J."/>
        </authorList>
    </citation>
    <scope>NUCLEOTIDE SEQUENCE [LARGE SCALE GENOMIC DNA]</scope>
    <source>
        <strain evidence="1 2">DSM 14668</strain>
    </source>
</reference>
<dbReference type="EMBL" id="SSMQ01000033">
    <property type="protein sequence ID" value="TKD02740.1"/>
    <property type="molecule type" value="Genomic_DNA"/>
</dbReference>
<dbReference type="Proteomes" id="UP000309215">
    <property type="component" value="Unassembled WGS sequence"/>
</dbReference>
<dbReference type="OrthoDB" id="5522221at2"/>
<evidence type="ECO:0000313" key="1">
    <source>
        <dbReference type="EMBL" id="TKD02740.1"/>
    </source>
</evidence>
<accession>A0A4V5PN05</accession>
<protein>
    <recommendedName>
        <fullName evidence="3">STAS/SEC14 domain-containing protein</fullName>
    </recommendedName>
</protein>
<evidence type="ECO:0008006" key="3">
    <source>
        <dbReference type="Google" id="ProtNLM"/>
    </source>
</evidence>
<comment type="caution">
    <text evidence="1">The sequence shown here is derived from an EMBL/GenBank/DDBJ whole genome shotgun (WGS) entry which is preliminary data.</text>
</comment>
<evidence type="ECO:0000313" key="2">
    <source>
        <dbReference type="Proteomes" id="UP000309215"/>
    </source>
</evidence>
<proteinExistence type="predicted"/>
<sequence length="136" mass="15296">MPPLRQAVIGEHVATIEPPDLLILSFRGVIRAPHVAEYAALRADLLSDQRYLLTLADLRRVEDVEPACRRSIAAIRDERAQATAFVGGSFRFRVVAELIANAARVFAHRKLAFRFFPDEAPARAWLADMRRTFRGA</sequence>
<name>A0A4V5PN05_9BACT</name>